<accession>A0ABR6IBJ8</accession>
<dbReference type="InterPro" id="IPR001233">
    <property type="entry name" value="RtcB"/>
</dbReference>
<evidence type="ECO:0000256" key="1">
    <source>
        <dbReference type="ARBA" id="ARBA00001936"/>
    </source>
</evidence>
<dbReference type="Proteomes" id="UP000583101">
    <property type="component" value="Unassembled WGS sequence"/>
</dbReference>
<evidence type="ECO:0000256" key="6">
    <source>
        <dbReference type="ARBA" id="ARBA00022800"/>
    </source>
</evidence>
<comment type="cofactor">
    <cofactor evidence="1">
        <name>Mn(2+)</name>
        <dbReference type="ChEBI" id="CHEBI:29035"/>
    </cofactor>
</comment>
<sequence>MIENHHNFAWKEQLADGTEVMVHRKGATRAGKLS</sequence>
<evidence type="ECO:0000256" key="4">
    <source>
        <dbReference type="ARBA" id="ARBA00022723"/>
    </source>
</evidence>
<dbReference type="GO" id="GO:0016874">
    <property type="term" value="F:ligase activity"/>
    <property type="evidence" value="ECO:0007669"/>
    <property type="project" value="UniProtKB-KW"/>
</dbReference>
<evidence type="ECO:0000313" key="11">
    <source>
        <dbReference type="Proteomes" id="UP000583101"/>
    </source>
</evidence>
<keyword evidence="7" id="KW-0342">GTP-binding</keyword>
<keyword evidence="5" id="KW-0547">Nucleotide-binding</keyword>
<dbReference type="EMBL" id="JACIEG010000005">
    <property type="protein sequence ID" value="MBB3970421.1"/>
    <property type="molecule type" value="Genomic_DNA"/>
</dbReference>
<evidence type="ECO:0000256" key="5">
    <source>
        <dbReference type="ARBA" id="ARBA00022741"/>
    </source>
</evidence>
<protein>
    <recommendedName>
        <fullName evidence="2">3'-phosphate/5'-hydroxy nucleic acid ligase</fullName>
        <ecNumber evidence="2">6.5.1.8</ecNumber>
    </recommendedName>
</protein>
<keyword evidence="8" id="KW-0464">Manganese</keyword>
<comment type="caution">
    <text evidence="10">The sequence shown here is derived from an EMBL/GenBank/DDBJ whole genome shotgun (WGS) entry which is preliminary data.</text>
</comment>
<dbReference type="InterPro" id="IPR036025">
    <property type="entry name" value="RtcB-like_sf"/>
</dbReference>
<evidence type="ECO:0000313" key="10">
    <source>
        <dbReference type="EMBL" id="MBB3970421.1"/>
    </source>
</evidence>
<name>A0ABR6IBJ8_9SPHI</name>
<evidence type="ECO:0000256" key="7">
    <source>
        <dbReference type="ARBA" id="ARBA00023134"/>
    </source>
</evidence>
<dbReference type="EC" id="6.5.1.8" evidence="2"/>
<dbReference type="Pfam" id="PF01139">
    <property type="entry name" value="RtcB"/>
    <property type="match status" value="1"/>
</dbReference>
<reference evidence="10 11" key="1">
    <citation type="submission" date="2020-08" db="EMBL/GenBank/DDBJ databases">
        <title>Genomic Encyclopedia of Type Strains, Phase IV (KMG-IV): sequencing the most valuable type-strain genomes for metagenomic binning, comparative biology and taxonomic classification.</title>
        <authorList>
            <person name="Goeker M."/>
        </authorList>
    </citation>
    <scope>NUCLEOTIDE SEQUENCE [LARGE SCALE GENOMIC DNA]</scope>
    <source>
        <strain evidence="10 11">DSM 100995</strain>
    </source>
</reference>
<keyword evidence="11" id="KW-1185">Reference proteome</keyword>
<dbReference type="Gene3D" id="3.90.1860.10">
    <property type="entry name" value="tRNA-splicing ligase RtcB"/>
    <property type="match status" value="1"/>
</dbReference>
<organism evidence="10 11">
    <name type="scientific">Mucilaginibacter phyllosphaerae</name>
    <dbReference type="NCBI Taxonomy" id="1812349"/>
    <lineage>
        <taxon>Bacteria</taxon>
        <taxon>Pseudomonadati</taxon>
        <taxon>Bacteroidota</taxon>
        <taxon>Sphingobacteriia</taxon>
        <taxon>Sphingobacteriales</taxon>
        <taxon>Sphingobacteriaceae</taxon>
        <taxon>Mucilaginibacter</taxon>
    </lineage>
</organism>
<keyword evidence="3 10" id="KW-0436">Ligase</keyword>
<evidence type="ECO:0000256" key="3">
    <source>
        <dbReference type="ARBA" id="ARBA00022598"/>
    </source>
</evidence>
<dbReference type="SUPFAM" id="SSF103365">
    <property type="entry name" value="Hypothetical protein PH1602"/>
    <property type="match status" value="1"/>
</dbReference>
<evidence type="ECO:0000256" key="2">
    <source>
        <dbReference type="ARBA" id="ARBA00012726"/>
    </source>
</evidence>
<proteinExistence type="predicted"/>
<evidence type="ECO:0000256" key="9">
    <source>
        <dbReference type="ARBA" id="ARBA00047746"/>
    </source>
</evidence>
<keyword evidence="4" id="KW-0479">Metal-binding</keyword>
<evidence type="ECO:0000256" key="8">
    <source>
        <dbReference type="ARBA" id="ARBA00023211"/>
    </source>
</evidence>
<comment type="catalytic activity">
    <reaction evidence="9">
        <text>a 3'-end 3'-phospho-ribonucleotide-RNA + a 5'-end dephospho-ribonucleoside-RNA + GTP = a ribonucleotidyl-ribonucleotide-RNA + GMP + diphosphate</text>
        <dbReference type="Rhea" id="RHEA:68076"/>
        <dbReference type="Rhea" id="RHEA-COMP:10463"/>
        <dbReference type="Rhea" id="RHEA-COMP:13936"/>
        <dbReference type="Rhea" id="RHEA-COMP:17355"/>
        <dbReference type="ChEBI" id="CHEBI:33019"/>
        <dbReference type="ChEBI" id="CHEBI:37565"/>
        <dbReference type="ChEBI" id="CHEBI:58115"/>
        <dbReference type="ChEBI" id="CHEBI:83062"/>
        <dbReference type="ChEBI" id="CHEBI:138284"/>
        <dbReference type="ChEBI" id="CHEBI:173118"/>
        <dbReference type="EC" id="6.5.1.8"/>
    </reaction>
</comment>
<keyword evidence="6" id="KW-0692">RNA repair</keyword>
<gene>
    <name evidence="10" type="ORF">GGR35_003037</name>
</gene>